<dbReference type="Proteomes" id="UP001155027">
    <property type="component" value="Unassembled WGS sequence"/>
</dbReference>
<evidence type="ECO:0000256" key="3">
    <source>
        <dbReference type="SAM" id="MobiDB-lite"/>
    </source>
</evidence>
<keyword evidence="2 4" id="KW-0456">Lyase</keyword>
<name>A0A9X2PVK8_9BACT</name>
<evidence type="ECO:0000313" key="5">
    <source>
        <dbReference type="Proteomes" id="UP001155027"/>
    </source>
</evidence>
<dbReference type="AlphaFoldDB" id="A0A9X2PVK8"/>
<dbReference type="PANTHER" id="PTHR39340">
    <property type="entry name" value="SULFOFRUCTOSEPHOSPHATE ALDOLASE"/>
    <property type="match status" value="1"/>
</dbReference>
<dbReference type="EC" id="4.1.2.40" evidence="4"/>
<dbReference type="InterPro" id="IPR013785">
    <property type="entry name" value="Aldolase_TIM"/>
</dbReference>
<dbReference type="NCBIfam" id="NF009498">
    <property type="entry name" value="PRK12858.1"/>
    <property type="match status" value="1"/>
</dbReference>
<proteinExistence type="inferred from homology"/>
<reference evidence="4" key="1">
    <citation type="submission" date="2022-08" db="EMBL/GenBank/DDBJ databases">
        <title>Genomic Encyclopedia of Type Strains, Phase V (KMG-V): Genome sequencing to study the core and pangenomes of soil and plant-associated prokaryotes.</title>
        <authorList>
            <person name="Whitman W."/>
        </authorList>
    </citation>
    <scope>NUCLEOTIDE SEQUENCE</scope>
    <source>
        <strain evidence="4">0</strain>
    </source>
</reference>
<comment type="similarity">
    <text evidence="1">Belongs to the aldolase LacD family.</text>
</comment>
<accession>A0A9X2PVK8</accession>
<dbReference type="Pfam" id="PF01791">
    <property type="entry name" value="DeoC"/>
    <property type="match status" value="1"/>
</dbReference>
<dbReference type="InterPro" id="IPR050552">
    <property type="entry name" value="LacD_aldolase"/>
</dbReference>
<sequence>MQIPDALSPGKYRRLKRLSDAADRFSMLAVDQRGSLRRMFAREHGTEPTEVAPDRLQQVKRVVTQAVAPLVSGLLTDPLYGYPASIDVLPASTGVLLSGEQTGYVAAEEDERRTRLLEAWSPRRALRSGGDAIKLLVYHHPDASEETHRHEQEIVASMGEACEEAGMPFILEVVTYPMGEAARTPAVQARRKPELVADAAKTFSDSTYKVDVLKLEFPANLRFVGAYQDAPFGAGEAVYDRKTVEQACERLDRAAGVPWVILSSGVGIDEFIETLKFANDAGASGFLCGRAVWKDIVRYAPNEREMRHFMAEVGTGRVERLLDANESARAWTDHPKYQSRAAPAGTDPFTTG</sequence>
<dbReference type="Gene3D" id="3.20.20.70">
    <property type="entry name" value="Aldolase class I"/>
    <property type="match status" value="1"/>
</dbReference>
<dbReference type="RefSeq" id="WP_259079184.1">
    <property type="nucleotide sequence ID" value="NZ_JANUAU010000001.1"/>
</dbReference>
<dbReference type="GO" id="GO:1902777">
    <property type="term" value="P:6-sulfoquinovose(1-) catabolic process"/>
    <property type="evidence" value="ECO:0007669"/>
    <property type="project" value="TreeGrafter"/>
</dbReference>
<comment type="caution">
    <text evidence="4">The sequence shown here is derived from an EMBL/GenBank/DDBJ whole genome shotgun (WGS) entry which is preliminary data.</text>
</comment>
<dbReference type="SMART" id="SM01133">
    <property type="entry name" value="DeoC"/>
    <property type="match status" value="1"/>
</dbReference>
<organism evidence="4 5">
    <name type="scientific">Salinibacter ruber</name>
    <dbReference type="NCBI Taxonomy" id="146919"/>
    <lineage>
        <taxon>Bacteria</taxon>
        <taxon>Pseudomonadati</taxon>
        <taxon>Rhodothermota</taxon>
        <taxon>Rhodothermia</taxon>
        <taxon>Rhodothermales</taxon>
        <taxon>Salinibacteraceae</taxon>
        <taxon>Salinibacter</taxon>
    </lineage>
</organism>
<protein>
    <submittedName>
        <fullName evidence="4">Tagatose 1,6-diphosphate aldolase</fullName>
        <ecNumber evidence="4">4.1.2.40</ecNumber>
    </submittedName>
</protein>
<dbReference type="InterPro" id="IPR002915">
    <property type="entry name" value="DeoC/FbaB/LacD_aldolase"/>
</dbReference>
<gene>
    <name evidence="4" type="ORF">GGP71_000249</name>
</gene>
<dbReference type="GO" id="GO:0061595">
    <property type="term" value="F:6-deoxy-6-sulfofructose-1-phosphate aldolase activity"/>
    <property type="evidence" value="ECO:0007669"/>
    <property type="project" value="TreeGrafter"/>
</dbReference>
<dbReference type="SUPFAM" id="SSF51569">
    <property type="entry name" value="Aldolase"/>
    <property type="match status" value="1"/>
</dbReference>
<dbReference type="GO" id="GO:0009025">
    <property type="term" value="F:tagatose-bisphosphate aldolase activity"/>
    <property type="evidence" value="ECO:0007669"/>
    <property type="project" value="UniProtKB-EC"/>
</dbReference>
<evidence type="ECO:0000256" key="2">
    <source>
        <dbReference type="ARBA" id="ARBA00023239"/>
    </source>
</evidence>
<evidence type="ECO:0000256" key="1">
    <source>
        <dbReference type="ARBA" id="ARBA00008679"/>
    </source>
</evidence>
<dbReference type="EMBL" id="JANUAU010000001">
    <property type="protein sequence ID" value="MCS3676353.1"/>
    <property type="molecule type" value="Genomic_DNA"/>
</dbReference>
<evidence type="ECO:0000313" key="4">
    <source>
        <dbReference type="EMBL" id="MCS3676353.1"/>
    </source>
</evidence>
<dbReference type="PANTHER" id="PTHR39340:SF1">
    <property type="entry name" value="SULFOFRUCTOSEPHOSPHATE ALDOLASE"/>
    <property type="match status" value="1"/>
</dbReference>
<feature type="region of interest" description="Disordered" evidence="3">
    <location>
        <begin position="332"/>
        <end position="352"/>
    </location>
</feature>